<dbReference type="InterPro" id="IPR003593">
    <property type="entry name" value="AAA+_ATPase"/>
</dbReference>
<keyword evidence="3" id="KW-0547">Nucleotide-binding</keyword>
<dbReference type="PANTHER" id="PTHR42734">
    <property type="entry name" value="METAL TRANSPORT SYSTEM ATP-BINDING PROTEIN TM_0124-RELATED"/>
    <property type="match status" value="1"/>
</dbReference>
<keyword evidence="4 7" id="KW-0067">ATP-binding</keyword>
<evidence type="ECO:0000259" key="6">
    <source>
        <dbReference type="PROSITE" id="PS50893"/>
    </source>
</evidence>
<organism evidence="7 8">
    <name type="scientific">Sinosporangium siamense</name>
    <dbReference type="NCBI Taxonomy" id="1367973"/>
    <lineage>
        <taxon>Bacteria</taxon>
        <taxon>Bacillati</taxon>
        <taxon>Actinomycetota</taxon>
        <taxon>Actinomycetes</taxon>
        <taxon>Streptosporangiales</taxon>
        <taxon>Streptosporangiaceae</taxon>
        <taxon>Sinosporangium</taxon>
    </lineage>
</organism>
<reference evidence="7" key="1">
    <citation type="submission" date="2021-01" db="EMBL/GenBank/DDBJ databases">
        <title>Whole genome shotgun sequence of Sinosporangium siamense NBRC 109515.</title>
        <authorList>
            <person name="Komaki H."/>
            <person name="Tamura T."/>
        </authorList>
    </citation>
    <scope>NUCLEOTIDE SEQUENCE</scope>
    <source>
        <strain evidence="7">NBRC 109515</strain>
    </source>
</reference>
<dbReference type="PROSITE" id="PS50893">
    <property type="entry name" value="ABC_TRANSPORTER_2"/>
    <property type="match status" value="1"/>
</dbReference>
<dbReference type="SUPFAM" id="SSF52540">
    <property type="entry name" value="P-loop containing nucleoside triphosphate hydrolases"/>
    <property type="match status" value="1"/>
</dbReference>
<gene>
    <name evidence="7" type="ORF">Ssi02_06360</name>
</gene>
<evidence type="ECO:0000256" key="1">
    <source>
        <dbReference type="ARBA" id="ARBA00005417"/>
    </source>
</evidence>
<evidence type="ECO:0000256" key="2">
    <source>
        <dbReference type="ARBA" id="ARBA00022448"/>
    </source>
</evidence>
<feature type="domain" description="ABC transporter" evidence="6">
    <location>
        <begin position="28"/>
        <end position="253"/>
    </location>
</feature>
<feature type="compositionally biased region" description="Basic and acidic residues" evidence="5">
    <location>
        <begin position="1"/>
        <end position="19"/>
    </location>
</feature>
<evidence type="ECO:0000313" key="7">
    <source>
        <dbReference type="EMBL" id="GII90405.1"/>
    </source>
</evidence>
<dbReference type="SMART" id="SM00382">
    <property type="entry name" value="AAA"/>
    <property type="match status" value="1"/>
</dbReference>
<comment type="caution">
    <text evidence="7">The sequence shown here is derived from an EMBL/GenBank/DDBJ whole genome shotgun (WGS) entry which is preliminary data.</text>
</comment>
<dbReference type="PANTHER" id="PTHR42734:SF5">
    <property type="entry name" value="IRON TRANSPORT SYSTEM ATP-BINDING PROTEIN HI_0361-RELATED"/>
    <property type="match status" value="1"/>
</dbReference>
<proteinExistence type="inferred from homology"/>
<dbReference type="EMBL" id="BOOW01000006">
    <property type="protein sequence ID" value="GII90405.1"/>
    <property type="molecule type" value="Genomic_DNA"/>
</dbReference>
<dbReference type="GO" id="GO:0005524">
    <property type="term" value="F:ATP binding"/>
    <property type="evidence" value="ECO:0007669"/>
    <property type="project" value="UniProtKB-KW"/>
</dbReference>
<evidence type="ECO:0000313" key="8">
    <source>
        <dbReference type="Proteomes" id="UP000606172"/>
    </source>
</evidence>
<name>A0A919V2Y2_9ACTN</name>
<keyword evidence="8" id="KW-1185">Reference proteome</keyword>
<dbReference type="Pfam" id="PF00005">
    <property type="entry name" value="ABC_tran"/>
    <property type="match status" value="1"/>
</dbReference>
<keyword evidence="2" id="KW-0813">Transport</keyword>
<dbReference type="InterPro" id="IPR017871">
    <property type="entry name" value="ABC_transporter-like_CS"/>
</dbReference>
<dbReference type="InterPro" id="IPR003439">
    <property type="entry name" value="ABC_transporter-like_ATP-bd"/>
</dbReference>
<evidence type="ECO:0000256" key="5">
    <source>
        <dbReference type="SAM" id="MobiDB-lite"/>
    </source>
</evidence>
<dbReference type="NCBIfam" id="NF040873">
    <property type="entry name" value="AztA"/>
    <property type="match status" value="1"/>
</dbReference>
<dbReference type="InterPro" id="IPR047748">
    <property type="entry name" value="AztA-like"/>
</dbReference>
<dbReference type="InterPro" id="IPR027417">
    <property type="entry name" value="P-loop_NTPase"/>
</dbReference>
<evidence type="ECO:0000256" key="3">
    <source>
        <dbReference type="ARBA" id="ARBA00022741"/>
    </source>
</evidence>
<dbReference type="AlphaFoldDB" id="A0A919V2Y2"/>
<dbReference type="Gene3D" id="3.40.50.300">
    <property type="entry name" value="P-loop containing nucleotide triphosphate hydrolases"/>
    <property type="match status" value="1"/>
</dbReference>
<accession>A0A919V2Y2</accession>
<feature type="region of interest" description="Disordered" evidence="5">
    <location>
        <begin position="1"/>
        <end position="23"/>
    </location>
</feature>
<dbReference type="Proteomes" id="UP000606172">
    <property type="component" value="Unassembled WGS sequence"/>
</dbReference>
<dbReference type="PROSITE" id="PS00211">
    <property type="entry name" value="ABC_TRANSPORTER_1"/>
    <property type="match status" value="1"/>
</dbReference>
<evidence type="ECO:0000256" key="4">
    <source>
        <dbReference type="ARBA" id="ARBA00022840"/>
    </source>
</evidence>
<sequence length="255" mass="26816">MSADHEGRAGVRQEPREGIEGPGGEAMVVLRGLVAGYARRTVLHGLTARVPRARTTAVVGPNGAGKSTLLSVLAGVVRPAAGSVERSSARRPGLVVQRSAVSDALPMTVREAVAMGRWAHRSPWRRLTWQDWAVVDARLADLGIADLAGRQLGALSGGQRRRALVAQGLAQEPDLLLLDEPAAGLDAAALQRIADALEAAVARGTTVVQATHDIAAARRAEHCLLLKDGRLVAEGPPERVLTPEALVRVWGLGVE</sequence>
<dbReference type="InterPro" id="IPR050153">
    <property type="entry name" value="Metal_Ion_Import_ABC"/>
</dbReference>
<comment type="similarity">
    <text evidence="1">Belongs to the ABC transporter superfamily.</text>
</comment>
<protein>
    <submittedName>
        <fullName evidence="7">ABC transporter ATP-binding protein</fullName>
    </submittedName>
</protein>
<dbReference type="GO" id="GO:0016887">
    <property type="term" value="F:ATP hydrolysis activity"/>
    <property type="evidence" value="ECO:0007669"/>
    <property type="project" value="InterPro"/>
</dbReference>